<dbReference type="InterPro" id="IPR050275">
    <property type="entry name" value="PGM_Phosphatase"/>
</dbReference>
<dbReference type="RefSeq" id="WP_204423308.1">
    <property type="nucleotide sequence ID" value="NZ_CP070228.1"/>
</dbReference>
<dbReference type="InterPro" id="IPR029033">
    <property type="entry name" value="His_PPase_superfam"/>
</dbReference>
<dbReference type="Proteomes" id="UP000602653">
    <property type="component" value="Chromosome"/>
</dbReference>
<gene>
    <name evidence="1" type="ORF">JTE88_05400</name>
</gene>
<dbReference type="Gene3D" id="3.40.50.1240">
    <property type="entry name" value="Phosphoglycerate mutase-like"/>
    <property type="match status" value="1"/>
</dbReference>
<organism evidence="1 2">
    <name type="scientific">Arcanobacterium phocisimile</name>
    <dbReference type="NCBI Taxonomy" id="1302235"/>
    <lineage>
        <taxon>Bacteria</taxon>
        <taxon>Bacillati</taxon>
        <taxon>Actinomycetota</taxon>
        <taxon>Actinomycetes</taxon>
        <taxon>Actinomycetales</taxon>
        <taxon>Actinomycetaceae</taxon>
        <taxon>Arcanobacterium</taxon>
    </lineage>
</organism>
<dbReference type="PROSITE" id="PS00175">
    <property type="entry name" value="PG_MUTASE"/>
    <property type="match status" value="1"/>
</dbReference>
<evidence type="ECO:0000313" key="1">
    <source>
        <dbReference type="EMBL" id="QRV01547.1"/>
    </source>
</evidence>
<dbReference type="PANTHER" id="PTHR48100">
    <property type="entry name" value="BROAD-SPECIFICITY PHOSPHATASE YOR283W-RELATED"/>
    <property type="match status" value="1"/>
</dbReference>
<keyword evidence="2" id="KW-1185">Reference proteome</keyword>
<reference evidence="1 2" key="1">
    <citation type="submission" date="2021-02" db="EMBL/GenBank/DDBJ databases">
        <title>Complete Genome Sequence of Arcanobacterium phocisimile strain DSM 26142T from a harbour seal.</title>
        <authorList>
            <person name="Borowiak M."/>
            <person name="Alssahen M."/>
            <person name="Malorny B."/>
            <person name="Laemmler C."/>
            <person name="Siebert U."/>
            <person name="Ploetz M."/>
            <person name="Abdulmawjood A."/>
        </authorList>
    </citation>
    <scope>NUCLEOTIDE SEQUENCE [LARGE SCALE GENOMIC DNA]</scope>
    <source>
        <strain evidence="1 2">DSM 26142</strain>
    </source>
</reference>
<accession>A0ABX7IF10</accession>
<dbReference type="InterPro" id="IPR001345">
    <property type="entry name" value="PG/BPGM_mutase_AS"/>
</dbReference>
<dbReference type="PANTHER" id="PTHR48100:SF62">
    <property type="entry name" value="GLUCOSYL-3-PHOSPHOGLYCERATE PHOSPHATASE"/>
    <property type="match status" value="1"/>
</dbReference>
<dbReference type="CDD" id="cd07067">
    <property type="entry name" value="HP_PGM_like"/>
    <property type="match status" value="1"/>
</dbReference>
<evidence type="ECO:0000313" key="2">
    <source>
        <dbReference type="Proteomes" id="UP000602653"/>
    </source>
</evidence>
<dbReference type="EMBL" id="CP070228">
    <property type="protein sequence ID" value="QRV01547.1"/>
    <property type="molecule type" value="Genomic_DNA"/>
</dbReference>
<protein>
    <submittedName>
        <fullName evidence="1">Histidine phosphatase family protein</fullName>
    </submittedName>
</protein>
<sequence>MSVKQVLILRHGQTANNAQLRIQGMQNTPLNDVGVAQAKFVAGELSSFGITRIISSDLDRAVNTAQAVADLVGLPVEHDSRLRERGYGSWEGMTSDEIKEAYPQGWARWRAGHEPAVAGVETRLSNGERVAEAMREYVQWAQDDSVEHTLLFVSHGSAIVNGVSVLMGMNPSESTMLQGPDNCHWAQLVVRPQSTPIMRVKSWNQWTNDAQAFQDLVR</sequence>
<proteinExistence type="predicted"/>
<dbReference type="Pfam" id="PF00300">
    <property type="entry name" value="His_Phos_1"/>
    <property type="match status" value="1"/>
</dbReference>
<dbReference type="SUPFAM" id="SSF53254">
    <property type="entry name" value="Phosphoglycerate mutase-like"/>
    <property type="match status" value="1"/>
</dbReference>
<dbReference type="SMART" id="SM00855">
    <property type="entry name" value="PGAM"/>
    <property type="match status" value="1"/>
</dbReference>
<dbReference type="InterPro" id="IPR013078">
    <property type="entry name" value="His_Pase_superF_clade-1"/>
</dbReference>
<name>A0ABX7IF10_9ACTO</name>